<evidence type="ECO:0000313" key="3">
    <source>
        <dbReference type="Proteomes" id="UP001177670"/>
    </source>
</evidence>
<name>A0AA40KFM2_9HYME</name>
<feature type="compositionally biased region" description="Basic and acidic residues" evidence="1">
    <location>
        <begin position="71"/>
        <end position="84"/>
    </location>
</feature>
<comment type="caution">
    <text evidence="2">The sequence shown here is derived from an EMBL/GenBank/DDBJ whole genome shotgun (WGS) entry which is preliminary data.</text>
</comment>
<gene>
    <name evidence="2" type="ORF">K0M31_015088</name>
</gene>
<protein>
    <submittedName>
        <fullName evidence="2">Uncharacterized protein</fullName>
    </submittedName>
</protein>
<evidence type="ECO:0000256" key="1">
    <source>
        <dbReference type="SAM" id="MobiDB-lite"/>
    </source>
</evidence>
<accession>A0AA40KFM2</accession>
<feature type="compositionally biased region" description="Basic and acidic residues" evidence="1">
    <location>
        <begin position="1"/>
        <end position="31"/>
    </location>
</feature>
<sequence length="121" mass="13639">MRDPNDGEEKKGVVRVNERSKAKYEKLETTPRGRKPRERKKTKTTTTSTKKKKKKKTRDTEGKRVCSNGAEAKEREREEVEGKGRAAVHRCVWKVRGGRGGSPWKFTGARVTGNLAVAARS</sequence>
<proteinExistence type="predicted"/>
<organism evidence="2 3">
    <name type="scientific">Melipona bicolor</name>
    <dbReference type="NCBI Taxonomy" id="60889"/>
    <lineage>
        <taxon>Eukaryota</taxon>
        <taxon>Metazoa</taxon>
        <taxon>Ecdysozoa</taxon>
        <taxon>Arthropoda</taxon>
        <taxon>Hexapoda</taxon>
        <taxon>Insecta</taxon>
        <taxon>Pterygota</taxon>
        <taxon>Neoptera</taxon>
        <taxon>Endopterygota</taxon>
        <taxon>Hymenoptera</taxon>
        <taxon>Apocrita</taxon>
        <taxon>Aculeata</taxon>
        <taxon>Apoidea</taxon>
        <taxon>Anthophila</taxon>
        <taxon>Apidae</taxon>
        <taxon>Melipona</taxon>
    </lineage>
</organism>
<dbReference type="AlphaFoldDB" id="A0AA40KFM2"/>
<feature type="compositionally biased region" description="Basic residues" evidence="1">
    <location>
        <begin position="32"/>
        <end position="57"/>
    </location>
</feature>
<dbReference type="EMBL" id="JAHYIQ010000043">
    <property type="protein sequence ID" value="KAK1118388.1"/>
    <property type="molecule type" value="Genomic_DNA"/>
</dbReference>
<reference evidence="2" key="1">
    <citation type="submission" date="2021-10" db="EMBL/GenBank/DDBJ databases">
        <title>Melipona bicolor Genome sequencing and assembly.</title>
        <authorList>
            <person name="Araujo N.S."/>
            <person name="Arias M.C."/>
        </authorList>
    </citation>
    <scope>NUCLEOTIDE SEQUENCE</scope>
    <source>
        <strain evidence="2">USP_2M_L1-L4_2017</strain>
        <tissue evidence="2">Whole body</tissue>
    </source>
</reference>
<evidence type="ECO:0000313" key="2">
    <source>
        <dbReference type="EMBL" id="KAK1118388.1"/>
    </source>
</evidence>
<dbReference type="Proteomes" id="UP001177670">
    <property type="component" value="Unassembled WGS sequence"/>
</dbReference>
<feature type="region of interest" description="Disordered" evidence="1">
    <location>
        <begin position="1"/>
        <end position="85"/>
    </location>
</feature>
<keyword evidence="3" id="KW-1185">Reference proteome</keyword>